<feature type="transmembrane region" description="Helical" evidence="1">
    <location>
        <begin position="127"/>
        <end position="146"/>
    </location>
</feature>
<feature type="transmembrane region" description="Helical" evidence="1">
    <location>
        <begin position="68"/>
        <end position="89"/>
    </location>
</feature>
<sequence length="229" mass="27375">MLLKYLTINTIAEVCCFIIAVVKLRKVNDIFWKSWIVFLFITCVTEFTGKYLKDLYLADRVHVHPNVWLYNILLIAQAFFIGMMFMHLLKKYTNSFIIIMSSFSLLMIIYLYELFSHGIYVYNELTNTVMLVIFILLSFLYYYYLLKDEAYTNLLYSGDFWWVAGVLFFYFGTTACNIFFEHLSPEKMKSIKHLTYYIYNAFNIVLYGCWSYSFICKRWEMKILPGQSS</sequence>
<gene>
    <name evidence="2" type="ORF">GCM10022210_53970</name>
</gene>
<dbReference type="EMBL" id="BAAAZC010000051">
    <property type="protein sequence ID" value="GAA3993309.1"/>
    <property type="molecule type" value="Genomic_DNA"/>
</dbReference>
<name>A0ABP7R6K9_9SPHI</name>
<feature type="transmembrane region" description="Helical" evidence="1">
    <location>
        <begin position="96"/>
        <end position="115"/>
    </location>
</feature>
<comment type="caution">
    <text evidence="2">The sequence shown here is derived from an EMBL/GenBank/DDBJ whole genome shotgun (WGS) entry which is preliminary data.</text>
</comment>
<keyword evidence="1" id="KW-1133">Transmembrane helix</keyword>
<evidence type="ECO:0000313" key="3">
    <source>
        <dbReference type="Proteomes" id="UP001500742"/>
    </source>
</evidence>
<accession>A0ABP7R6K9</accession>
<reference evidence="3" key="1">
    <citation type="journal article" date="2019" name="Int. J. Syst. Evol. Microbiol.">
        <title>The Global Catalogue of Microorganisms (GCM) 10K type strain sequencing project: providing services to taxonomists for standard genome sequencing and annotation.</title>
        <authorList>
            <consortium name="The Broad Institute Genomics Platform"/>
            <consortium name="The Broad Institute Genome Sequencing Center for Infectious Disease"/>
            <person name="Wu L."/>
            <person name="Ma J."/>
        </authorList>
    </citation>
    <scope>NUCLEOTIDE SEQUENCE [LARGE SCALE GENOMIC DNA]</scope>
    <source>
        <strain evidence="3">JCM 16601</strain>
    </source>
</reference>
<evidence type="ECO:0000256" key="1">
    <source>
        <dbReference type="SAM" id="Phobius"/>
    </source>
</evidence>
<organism evidence="2 3">
    <name type="scientific">Mucilaginibacter dorajii</name>
    <dbReference type="NCBI Taxonomy" id="692994"/>
    <lineage>
        <taxon>Bacteria</taxon>
        <taxon>Pseudomonadati</taxon>
        <taxon>Bacteroidota</taxon>
        <taxon>Sphingobacteriia</taxon>
        <taxon>Sphingobacteriales</taxon>
        <taxon>Sphingobacteriaceae</taxon>
        <taxon>Mucilaginibacter</taxon>
    </lineage>
</organism>
<protein>
    <submittedName>
        <fullName evidence="2">Uncharacterized protein</fullName>
    </submittedName>
</protein>
<evidence type="ECO:0000313" key="2">
    <source>
        <dbReference type="EMBL" id="GAA3993309.1"/>
    </source>
</evidence>
<feature type="transmembrane region" description="Helical" evidence="1">
    <location>
        <begin position="31"/>
        <end position="48"/>
    </location>
</feature>
<feature type="transmembrane region" description="Helical" evidence="1">
    <location>
        <begin position="196"/>
        <end position="215"/>
    </location>
</feature>
<dbReference type="Proteomes" id="UP001500742">
    <property type="component" value="Unassembled WGS sequence"/>
</dbReference>
<keyword evidence="1" id="KW-0812">Transmembrane</keyword>
<dbReference type="RefSeq" id="WP_259096883.1">
    <property type="nucleotide sequence ID" value="NZ_BAAAZC010000051.1"/>
</dbReference>
<proteinExistence type="predicted"/>
<feature type="transmembrane region" description="Helical" evidence="1">
    <location>
        <begin position="6"/>
        <end position="24"/>
    </location>
</feature>
<keyword evidence="3" id="KW-1185">Reference proteome</keyword>
<keyword evidence="1" id="KW-0472">Membrane</keyword>
<feature type="transmembrane region" description="Helical" evidence="1">
    <location>
        <begin position="158"/>
        <end position="180"/>
    </location>
</feature>